<dbReference type="OrthoDB" id="5242879at2"/>
<keyword evidence="3" id="KW-1133">Transmembrane helix</keyword>
<keyword evidence="1" id="KW-0378">Hydrolase</keyword>
<name>A0A2P8DY88_9ACTN</name>
<reference evidence="4 5" key="1">
    <citation type="submission" date="2018-03" db="EMBL/GenBank/DDBJ databases">
        <title>Genomic Encyclopedia of Archaeal and Bacterial Type Strains, Phase II (KMG-II): from individual species to whole genera.</title>
        <authorList>
            <person name="Goeker M."/>
        </authorList>
    </citation>
    <scope>NUCLEOTIDE SEQUENCE [LARGE SCALE GENOMIC DNA]</scope>
    <source>
        <strain evidence="4 5">DSM 45211</strain>
    </source>
</reference>
<dbReference type="InterPro" id="IPR005754">
    <property type="entry name" value="Sortase"/>
</dbReference>
<dbReference type="SUPFAM" id="SSF63817">
    <property type="entry name" value="Sortase"/>
    <property type="match status" value="1"/>
</dbReference>
<dbReference type="GO" id="GO:0016787">
    <property type="term" value="F:hydrolase activity"/>
    <property type="evidence" value="ECO:0007669"/>
    <property type="project" value="UniProtKB-KW"/>
</dbReference>
<keyword evidence="3" id="KW-0472">Membrane</keyword>
<dbReference type="EMBL" id="PYGE01000011">
    <property type="protein sequence ID" value="PSL02199.1"/>
    <property type="molecule type" value="Genomic_DNA"/>
</dbReference>
<dbReference type="InterPro" id="IPR023365">
    <property type="entry name" value="Sortase_dom-sf"/>
</dbReference>
<dbReference type="Pfam" id="PF04203">
    <property type="entry name" value="Sortase"/>
    <property type="match status" value="1"/>
</dbReference>
<dbReference type="Proteomes" id="UP000243528">
    <property type="component" value="Unassembled WGS sequence"/>
</dbReference>
<organism evidence="4 5">
    <name type="scientific">Haloactinopolyspora alba</name>
    <dbReference type="NCBI Taxonomy" id="648780"/>
    <lineage>
        <taxon>Bacteria</taxon>
        <taxon>Bacillati</taxon>
        <taxon>Actinomycetota</taxon>
        <taxon>Actinomycetes</taxon>
        <taxon>Jiangellales</taxon>
        <taxon>Jiangellaceae</taxon>
        <taxon>Haloactinopolyspora</taxon>
    </lineage>
</organism>
<keyword evidence="3" id="KW-0812">Transmembrane</keyword>
<dbReference type="InterPro" id="IPR042003">
    <property type="entry name" value="Sortase_E"/>
</dbReference>
<evidence type="ECO:0000313" key="4">
    <source>
        <dbReference type="EMBL" id="PSL02199.1"/>
    </source>
</evidence>
<gene>
    <name evidence="4" type="ORF">CLV30_111154</name>
</gene>
<comment type="caution">
    <text evidence="4">The sequence shown here is derived from an EMBL/GenBank/DDBJ whole genome shotgun (WGS) entry which is preliminary data.</text>
</comment>
<feature type="active site" description="Acyl-thioester intermediate" evidence="2">
    <location>
        <position position="211"/>
    </location>
</feature>
<feature type="transmembrane region" description="Helical" evidence="3">
    <location>
        <begin position="21"/>
        <end position="45"/>
    </location>
</feature>
<dbReference type="NCBIfam" id="NF033747">
    <property type="entry name" value="class_E_sortase"/>
    <property type="match status" value="1"/>
</dbReference>
<evidence type="ECO:0000256" key="2">
    <source>
        <dbReference type="PIRSR" id="PIRSR605754-1"/>
    </source>
</evidence>
<proteinExistence type="predicted"/>
<evidence type="ECO:0000256" key="3">
    <source>
        <dbReference type="SAM" id="Phobius"/>
    </source>
</evidence>
<keyword evidence="5" id="KW-1185">Reference proteome</keyword>
<dbReference type="Gene3D" id="2.40.260.10">
    <property type="entry name" value="Sortase"/>
    <property type="match status" value="1"/>
</dbReference>
<dbReference type="CDD" id="cd05830">
    <property type="entry name" value="Sortase_E"/>
    <property type="match status" value="1"/>
</dbReference>
<sequence length="233" mass="25443">MPRRARRREQEPPRRGLLTAAVGVFGELLLTAGALVLLFVIYMVWGTGIQTAQAQDDLDQQLRQRWDAPAQSRPDEPSELADGEAYGILRIPRFGDGYEKIIVQGVQPDDLEDGPGHYPDTADPGELGNVGIAAHRTGHGSPFSEFPELHVGDRVEIEMADGVYVYELDDAPNGDDDGNKIEISDTWVVDPVPGEPEDAEPTERRITLTTCWPLLGSSHRMYATGTLISGPGS</sequence>
<evidence type="ECO:0000256" key="1">
    <source>
        <dbReference type="ARBA" id="ARBA00022801"/>
    </source>
</evidence>
<dbReference type="RefSeq" id="WP_129711063.1">
    <property type="nucleotide sequence ID" value="NZ_PYGE01000011.1"/>
</dbReference>
<dbReference type="InterPro" id="IPR053465">
    <property type="entry name" value="Sortase_Class_E"/>
</dbReference>
<feature type="active site" description="Proton donor/acceptor" evidence="2">
    <location>
        <position position="135"/>
    </location>
</feature>
<accession>A0A2P8DY88</accession>
<evidence type="ECO:0000313" key="5">
    <source>
        <dbReference type="Proteomes" id="UP000243528"/>
    </source>
</evidence>
<dbReference type="AlphaFoldDB" id="A0A2P8DY88"/>
<protein>
    <submittedName>
        <fullName evidence="4">Sortase A</fullName>
    </submittedName>
</protein>